<accession>A0A2H2ZEC1</accession>
<evidence type="ECO:0000256" key="7">
    <source>
        <dbReference type="SAM" id="MobiDB-lite"/>
    </source>
</evidence>
<organism evidence="9 10">
    <name type="scientific">Trichoderma parareesei</name>
    <name type="common">Filamentous fungus</name>
    <dbReference type="NCBI Taxonomy" id="858221"/>
    <lineage>
        <taxon>Eukaryota</taxon>
        <taxon>Fungi</taxon>
        <taxon>Dikarya</taxon>
        <taxon>Ascomycota</taxon>
        <taxon>Pezizomycotina</taxon>
        <taxon>Sordariomycetes</taxon>
        <taxon>Hypocreomycetidae</taxon>
        <taxon>Hypocreales</taxon>
        <taxon>Hypocreaceae</taxon>
        <taxon>Trichoderma</taxon>
    </lineage>
</organism>
<protein>
    <recommendedName>
        <fullName evidence="6">Lysophospholipase</fullName>
        <ecNumber evidence="6">3.1.1.5</ecNumber>
    </recommendedName>
</protein>
<dbReference type="GO" id="GO:0046475">
    <property type="term" value="P:glycerophospholipid catabolic process"/>
    <property type="evidence" value="ECO:0007669"/>
    <property type="project" value="TreeGrafter"/>
</dbReference>
<evidence type="ECO:0000256" key="4">
    <source>
        <dbReference type="ARBA" id="ARBA00023098"/>
    </source>
</evidence>
<dbReference type="AlphaFoldDB" id="A0A2H2ZEC1"/>
<dbReference type="InterPro" id="IPR002642">
    <property type="entry name" value="LysoPLipase_cat_dom"/>
</dbReference>
<dbReference type="GO" id="GO:0005829">
    <property type="term" value="C:cytosol"/>
    <property type="evidence" value="ECO:0007669"/>
    <property type="project" value="TreeGrafter"/>
</dbReference>
<sequence>MRYPVKLPRPLISLRSSLRASRRPPASATRLGRSFFTQSKRQKRQQPTSLPATALALGLFTWWLYPTEDFARLSESQKAKRRRRAEEEGEDDDDETENQESYQLVTEKSDDGAWAYFARQFEFFSSAAELEWAALSDRLVDAIIPEWWKNIPIYVRKLQRELSVSPGSLAEEIWQEAHDPDINPEIRYSAAVRVSTELCDEEKEYLSRRRLVTRAALANYLGLDEQDIHPDDVPTIAMCGSGGGMRALIAGTGSMYATDEDGLFDCVTYTAGLKGDPHADFGLVDIYGLLLGARYLIPRGELGVDARDFKLSNQRLYIRQGQRPLPIYTVVRHEIPAEEPQDTSDTTVPTVEEMRKEPYFQWFELTPYEFFCEEFSAGIPTWALGRRFSNGHDVSEHGFHLPEIRTPLLMGIFGSAFCATLSHYYREIRPLIRTITGFQTIDDLVSGRNEDLSKVHPIDPAIIPNFAYQMYGKLPSTTPRSILEGEYIQLMDAGMSNNLPIYPLLRPGRNVDILIAFDASADIKTDNWLSVADGYARQRGIKGWPVGIGWPKDETPEQARKELEEAQAATAAEAERKVEEAQAEQEERRKASSDDQKKLDVESKFSPGSEKAGELGYCSVWIGTTEERSTDSPPITKPITDDTSWRLMEPDAGLAVIYLPLLSNEKVPGISPGTTDFLSTWNFVYTPEQIDSVVQLARANYDEGKEQIRATVRAVYERKKQLRVQGETRRLMDKGEADLLHHGDQFS</sequence>
<dbReference type="PANTHER" id="PTHR10728:SF40">
    <property type="entry name" value="PATATIN FAMILY PROTEIN"/>
    <property type="match status" value="1"/>
</dbReference>
<comment type="caution">
    <text evidence="9">The sequence shown here is derived from an EMBL/GenBank/DDBJ whole genome shotgun (WGS) entry which is preliminary data.</text>
</comment>
<comment type="catalytic activity">
    <reaction evidence="6">
        <text>a 1-acyl-sn-glycero-3-phosphocholine + H2O = sn-glycerol 3-phosphocholine + a fatty acid + H(+)</text>
        <dbReference type="Rhea" id="RHEA:15177"/>
        <dbReference type="ChEBI" id="CHEBI:15377"/>
        <dbReference type="ChEBI" id="CHEBI:15378"/>
        <dbReference type="ChEBI" id="CHEBI:16870"/>
        <dbReference type="ChEBI" id="CHEBI:28868"/>
        <dbReference type="ChEBI" id="CHEBI:58168"/>
        <dbReference type="EC" id="3.1.1.5"/>
    </reaction>
</comment>
<dbReference type="EC" id="3.1.1.5" evidence="6"/>
<dbReference type="SMART" id="SM00022">
    <property type="entry name" value="PLAc"/>
    <property type="match status" value="1"/>
</dbReference>
<keyword evidence="2 5" id="KW-0378">Hydrolase</keyword>
<feature type="region of interest" description="Disordered" evidence="7">
    <location>
        <begin position="16"/>
        <end position="49"/>
    </location>
</feature>
<evidence type="ECO:0000256" key="2">
    <source>
        <dbReference type="ARBA" id="ARBA00022801"/>
    </source>
</evidence>
<proteinExistence type="inferred from homology"/>
<dbReference type="GO" id="GO:0004622">
    <property type="term" value="F:phosphatidylcholine lysophospholipase activity"/>
    <property type="evidence" value="ECO:0007669"/>
    <property type="project" value="UniProtKB-EC"/>
</dbReference>
<feature type="region of interest" description="Disordered" evidence="7">
    <location>
        <begin position="547"/>
        <end position="611"/>
    </location>
</feature>
<gene>
    <name evidence="9" type="ORF">A9Z42_0020520</name>
</gene>
<dbReference type="SUPFAM" id="SSF52151">
    <property type="entry name" value="FabD/lysophospholipase-like"/>
    <property type="match status" value="1"/>
</dbReference>
<feature type="compositionally biased region" description="Basic and acidic residues" evidence="7">
    <location>
        <begin position="573"/>
        <end position="603"/>
    </location>
</feature>
<evidence type="ECO:0000256" key="6">
    <source>
        <dbReference type="RuleBase" id="RU362103"/>
    </source>
</evidence>
<keyword evidence="3 5" id="KW-0442">Lipid degradation</keyword>
<evidence type="ECO:0000313" key="10">
    <source>
        <dbReference type="Proteomes" id="UP000219286"/>
    </source>
</evidence>
<feature type="compositionally biased region" description="Acidic residues" evidence="7">
    <location>
        <begin position="87"/>
        <end position="98"/>
    </location>
</feature>
<dbReference type="Pfam" id="PF01735">
    <property type="entry name" value="PLA2_B"/>
    <property type="match status" value="1"/>
</dbReference>
<evidence type="ECO:0000259" key="8">
    <source>
        <dbReference type="PROSITE" id="PS51210"/>
    </source>
</evidence>
<dbReference type="Gene3D" id="3.40.1090.10">
    <property type="entry name" value="Cytosolic phospholipase A2 catalytic domain"/>
    <property type="match status" value="3"/>
</dbReference>
<keyword evidence="4 5" id="KW-0443">Lipid metabolism</keyword>
<feature type="region of interest" description="Disordered" evidence="7">
    <location>
        <begin position="76"/>
        <end position="104"/>
    </location>
</feature>
<reference evidence="9 10" key="1">
    <citation type="journal article" date="2015" name="Genome Announc.">
        <title>Genome sequence and annotation of Trichoderma parareesei, the ancestor of the cellulase producer Trichoderma reesei.</title>
        <authorList>
            <person name="Yang D."/>
            <person name="Pomraning K."/>
            <person name="Kopchinskiy A."/>
            <person name="Karimi Aghcheh R."/>
            <person name="Atanasova L."/>
            <person name="Chenthamara K."/>
            <person name="Baker S.E."/>
            <person name="Zhang R."/>
            <person name="Shen Q."/>
            <person name="Freitag M."/>
            <person name="Kubicek C.P."/>
            <person name="Druzhinina I.S."/>
        </authorList>
    </citation>
    <scope>NUCLEOTIDE SEQUENCE [LARGE SCALE GENOMIC DNA]</scope>
    <source>
        <strain evidence="9 10">CBS 125925</strain>
    </source>
</reference>
<evidence type="ECO:0000256" key="3">
    <source>
        <dbReference type="ARBA" id="ARBA00022963"/>
    </source>
</evidence>
<dbReference type="Proteomes" id="UP000219286">
    <property type="component" value="Unassembled WGS sequence"/>
</dbReference>
<dbReference type="EMBL" id="LFMI01000230">
    <property type="protein sequence ID" value="OTA01730.1"/>
    <property type="molecule type" value="Genomic_DNA"/>
</dbReference>
<dbReference type="GO" id="GO:0004623">
    <property type="term" value="F:phospholipase A2 activity"/>
    <property type="evidence" value="ECO:0007669"/>
    <property type="project" value="TreeGrafter"/>
</dbReference>
<name>A0A2H2ZEC1_TRIPA</name>
<comment type="similarity">
    <text evidence="1 6">Belongs to the lysophospholipase family.</text>
</comment>
<dbReference type="InterPro" id="IPR016035">
    <property type="entry name" value="Acyl_Trfase/lysoPLipase"/>
</dbReference>
<evidence type="ECO:0000256" key="5">
    <source>
        <dbReference type="PROSITE-ProRule" id="PRU00555"/>
    </source>
</evidence>
<feature type="compositionally biased region" description="Polar residues" evidence="7">
    <location>
        <begin position="35"/>
        <end position="49"/>
    </location>
</feature>
<dbReference type="OrthoDB" id="6121437at2759"/>
<keyword evidence="10" id="KW-1185">Reference proteome</keyword>
<evidence type="ECO:0000256" key="1">
    <source>
        <dbReference type="ARBA" id="ARBA00008780"/>
    </source>
</evidence>
<dbReference type="PANTHER" id="PTHR10728">
    <property type="entry name" value="CYTOSOLIC PHOSPHOLIPASE A2"/>
    <property type="match status" value="1"/>
</dbReference>
<feature type="compositionally biased region" description="Low complexity" evidence="7">
    <location>
        <begin position="16"/>
        <end position="31"/>
    </location>
</feature>
<dbReference type="PROSITE" id="PS51210">
    <property type="entry name" value="PLA2C"/>
    <property type="match status" value="1"/>
</dbReference>
<feature type="compositionally biased region" description="Basic and acidic residues" evidence="7">
    <location>
        <begin position="551"/>
        <end position="564"/>
    </location>
</feature>
<feature type="domain" description="PLA2c" evidence="8">
    <location>
        <begin position="184"/>
        <end position="746"/>
    </location>
</feature>
<evidence type="ECO:0000313" key="9">
    <source>
        <dbReference type="EMBL" id="OTA01730.1"/>
    </source>
</evidence>